<protein>
    <submittedName>
        <fullName evidence="1">Uncharacterized protein</fullName>
    </submittedName>
</protein>
<sequence length="91" mass="10751">MSFKAFLPFRTKIPIIELLKKLPVEINSAISKSTLQRHHRNDVILNGQFFTDILRFNKIFKNQKCIFVLILLNNYNLLNLNFLVGIKEYIN</sequence>
<dbReference type="AlphaFoldDB" id="A0A3M7RFE3"/>
<evidence type="ECO:0000313" key="1">
    <source>
        <dbReference type="EMBL" id="RNA22237.1"/>
    </source>
</evidence>
<dbReference type="Proteomes" id="UP000276133">
    <property type="component" value="Unassembled WGS sequence"/>
</dbReference>
<reference evidence="1 2" key="1">
    <citation type="journal article" date="2018" name="Sci. Rep.">
        <title>Genomic signatures of local adaptation to the degree of environmental predictability in rotifers.</title>
        <authorList>
            <person name="Franch-Gras L."/>
            <person name="Hahn C."/>
            <person name="Garcia-Roger E.M."/>
            <person name="Carmona M.J."/>
            <person name="Serra M."/>
            <person name="Gomez A."/>
        </authorList>
    </citation>
    <scope>NUCLEOTIDE SEQUENCE [LARGE SCALE GENOMIC DNA]</scope>
    <source>
        <strain evidence="1">HYR1</strain>
    </source>
</reference>
<keyword evidence="2" id="KW-1185">Reference proteome</keyword>
<organism evidence="1 2">
    <name type="scientific">Brachionus plicatilis</name>
    <name type="common">Marine rotifer</name>
    <name type="synonym">Brachionus muelleri</name>
    <dbReference type="NCBI Taxonomy" id="10195"/>
    <lineage>
        <taxon>Eukaryota</taxon>
        <taxon>Metazoa</taxon>
        <taxon>Spiralia</taxon>
        <taxon>Gnathifera</taxon>
        <taxon>Rotifera</taxon>
        <taxon>Eurotatoria</taxon>
        <taxon>Monogononta</taxon>
        <taxon>Pseudotrocha</taxon>
        <taxon>Ploima</taxon>
        <taxon>Brachionidae</taxon>
        <taxon>Brachionus</taxon>
    </lineage>
</organism>
<proteinExistence type="predicted"/>
<comment type="caution">
    <text evidence="1">The sequence shown here is derived from an EMBL/GenBank/DDBJ whole genome shotgun (WGS) entry which is preliminary data.</text>
</comment>
<accession>A0A3M7RFE3</accession>
<gene>
    <name evidence="1" type="ORF">BpHYR1_030597</name>
</gene>
<name>A0A3M7RFE3_BRAPC</name>
<dbReference type="EMBL" id="REGN01003509">
    <property type="protein sequence ID" value="RNA22237.1"/>
    <property type="molecule type" value="Genomic_DNA"/>
</dbReference>
<evidence type="ECO:0000313" key="2">
    <source>
        <dbReference type="Proteomes" id="UP000276133"/>
    </source>
</evidence>